<sequence length="216" mass="22268">MTYPSQQPWGAPPPPPPMRQPWHTKTGWIVVLLIVFAPVGIFLLYRAGIWRGTARHVVAAVAGIWFLIIAIGSAAGDPKDKEADKPTEPAAVISTTPAAPGSSAPPSTEAAPVPATTAPEPTTAAPEPPPTSAQPVTVAPPAPVETKPAPPPATKPAPAPTTREPTPEPEPTPEEESVYYKNCKAAKDAGAAPVRIGQPGYGRHLDSDGDGVGCES</sequence>
<dbReference type="SMART" id="SM00894">
    <property type="entry name" value="Excalibur"/>
    <property type="match status" value="1"/>
</dbReference>
<organism evidence="4 5">
    <name type="scientific">Streptodolium elevatio</name>
    <dbReference type="NCBI Taxonomy" id="3157996"/>
    <lineage>
        <taxon>Bacteria</taxon>
        <taxon>Bacillati</taxon>
        <taxon>Actinomycetota</taxon>
        <taxon>Actinomycetes</taxon>
        <taxon>Kitasatosporales</taxon>
        <taxon>Streptomycetaceae</taxon>
        <taxon>Streptodolium</taxon>
    </lineage>
</organism>
<evidence type="ECO:0000313" key="5">
    <source>
        <dbReference type="Proteomes" id="UP001551482"/>
    </source>
</evidence>
<dbReference type="Pfam" id="PF05901">
    <property type="entry name" value="Excalibur"/>
    <property type="match status" value="1"/>
</dbReference>
<accession>A0ABV3D963</accession>
<name>A0ABV3D963_9ACTN</name>
<reference evidence="4 5" key="1">
    <citation type="submission" date="2024-06" db="EMBL/GenBank/DDBJ databases">
        <title>The Natural Products Discovery Center: Release of the First 8490 Sequenced Strains for Exploring Actinobacteria Biosynthetic Diversity.</title>
        <authorList>
            <person name="Kalkreuter E."/>
            <person name="Kautsar S.A."/>
            <person name="Yang D."/>
            <person name="Bader C.D."/>
            <person name="Teijaro C.N."/>
            <person name="Fluegel L."/>
            <person name="Davis C.M."/>
            <person name="Simpson J.R."/>
            <person name="Lauterbach L."/>
            <person name="Steele A.D."/>
            <person name="Gui C."/>
            <person name="Meng S."/>
            <person name="Li G."/>
            <person name="Viehrig K."/>
            <person name="Ye F."/>
            <person name="Su P."/>
            <person name="Kiefer A.F."/>
            <person name="Nichols A."/>
            <person name="Cepeda A.J."/>
            <person name="Yan W."/>
            <person name="Fan B."/>
            <person name="Jiang Y."/>
            <person name="Adhikari A."/>
            <person name="Zheng C.-J."/>
            <person name="Schuster L."/>
            <person name="Cowan T.M."/>
            <person name="Smanski M.J."/>
            <person name="Chevrette M.G."/>
            <person name="De Carvalho L.P.S."/>
            <person name="Shen B."/>
        </authorList>
    </citation>
    <scope>NUCLEOTIDE SEQUENCE [LARGE SCALE GENOMIC DNA]</scope>
    <source>
        <strain evidence="4 5">NPDC048946</strain>
    </source>
</reference>
<keyword evidence="2" id="KW-0812">Transmembrane</keyword>
<dbReference type="Proteomes" id="UP001551482">
    <property type="component" value="Unassembled WGS sequence"/>
</dbReference>
<protein>
    <submittedName>
        <fullName evidence="4">Excalibur calcium-binding domain-containing protein</fullName>
    </submittedName>
</protein>
<dbReference type="PRINTS" id="PR01217">
    <property type="entry name" value="PRICHEXTENSN"/>
</dbReference>
<feature type="region of interest" description="Disordered" evidence="1">
    <location>
        <begin position="76"/>
        <end position="216"/>
    </location>
</feature>
<feature type="transmembrane region" description="Helical" evidence="2">
    <location>
        <begin position="26"/>
        <end position="45"/>
    </location>
</feature>
<feature type="compositionally biased region" description="Basic and acidic residues" evidence="1">
    <location>
        <begin position="77"/>
        <end position="87"/>
    </location>
</feature>
<keyword evidence="2" id="KW-0472">Membrane</keyword>
<evidence type="ECO:0000256" key="1">
    <source>
        <dbReference type="SAM" id="MobiDB-lite"/>
    </source>
</evidence>
<evidence type="ECO:0000256" key="2">
    <source>
        <dbReference type="SAM" id="Phobius"/>
    </source>
</evidence>
<dbReference type="RefSeq" id="WP_358347849.1">
    <property type="nucleotide sequence ID" value="NZ_JBEZFP010000003.1"/>
</dbReference>
<evidence type="ECO:0000259" key="3">
    <source>
        <dbReference type="SMART" id="SM00894"/>
    </source>
</evidence>
<keyword evidence="2" id="KW-1133">Transmembrane helix</keyword>
<gene>
    <name evidence="4" type="ORF">AB0C36_02130</name>
</gene>
<feature type="compositionally biased region" description="Low complexity" evidence="1">
    <location>
        <begin position="94"/>
        <end position="125"/>
    </location>
</feature>
<dbReference type="EMBL" id="JBEZFP010000003">
    <property type="protein sequence ID" value="MEU8132286.1"/>
    <property type="molecule type" value="Genomic_DNA"/>
</dbReference>
<proteinExistence type="predicted"/>
<feature type="domain" description="Excalibur calcium-binding" evidence="3">
    <location>
        <begin position="179"/>
        <end position="215"/>
    </location>
</feature>
<comment type="caution">
    <text evidence="4">The sequence shown here is derived from an EMBL/GenBank/DDBJ whole genome shotgun (WGS) entry which is preliminary data.</text>
</comment>
<keyword evidence="5" id="KW-1185">Reference proteome</keyword>
<dbReference type="InterPro" id="IPR008613">
    <property type="entry name" value="Excalibur_Ca-bd_domain"/>
</dbReference>
<feature type="transmembrane region" description="Helical" evidence="2">
    <location>
        <begin position="57"/>
        <end position="76"/>
    </location>
</feature>
<feature type="compositionally biased region" description="Pro residues" evidence="1">
    <location>
        <begin position="126"/>
        <end position="159"/>
    </location>
</feature>
<evidence type="ECO:0000313" key="4">
    <source>
        <dbReference type="EMBL" id="MEU8132286.1"/>
    </source>
</evidence>